<proteinExistence type="predicted"/>
<organism evidence="1">
    <name type="scientific">marine sediment metagenome</name>
    <dbReference type="NCBI Taxonomy" id="412755"/>
    <lineage>
        <taxon>unclassified sequences</taxon>
        <taxon>metagenomes</taxon>
        <taxon>ecological metagenomes</taxon>
    </lineage>
</organism>
<dbReference type="EMBL" id="BARV01005050">
    <property type="protein sequence ID" value="GAI10507.1"/>
    <property type="molecule type" value="Genomic_DNA"/>
</dbReference>
<reference evidence="1" key="1">
    <citation type="journal article" date="2014" name="Front. Microbiol.">
        <title>High frequency of phylogenetically diverse reductive dehalogenase-homologous genes in deep subseafloor sedimentary metagenomes.</title>
        <authorList>
            <person name="Kawai M."/>
            <person name="Futagami T."/>
            <person name="Toyoda A."/>
            <person name="Takaki Y."/>
            <person name="Nishi S."/>
            <person name="Hori S."/>
            <person name="Arai W."/>
            <person name="Tsubouchi T."/>
            <person name="Morono Y."/>
            <person name="Uchiyama I."/>
            <person name="Ito T."/>
            <person name="Fujiyama A."/>
            <person name="Inagaki F."/>
            <person name="Takami H."/>
        </authorList>
    </citation>
    <scope>NUCLEOTIDE SEQUENCE</scope>
    <source>
        <strain evidence="1">Expedition CK06-06</strain>
    </source>
</reference>
<comment type="caution">
    <text evidence="1">The sequence shown here is derived from an EMBL/GenBank/DDBJ whole genome shotgun (WGS) entry which is preliminary data.</text>
</comment>
<protein>
    <recommendedName>
        <fullName evidence="2">DUF2191 domain-containing protein</fullName>
    </recommendedName>
</protein>
<accession>X1KTV6</accession>
<gene>
    <name evidence="1" type="ORF">S06H3_10747</name>
</gene>
<evidence type="ECO:0000313" key="1">
    <source>
        <dbReference type="EMBL" id="GAI10507.1"/>
    </source>
</evidence>
<dbReference type="AlphaFoldDB" id="X1KTV6"/>
<name>X1KTV6_9ZZZZ</name>
<evidence type="ECO:0008006" key="2">
    <source>
        <dbReference type="Google" id="ProtNLM"/>
    </source>
</evidence>
<sequence length="51" mass="5791">MKVTAIISDNLISEVKKYAKGKNLTESLTIALKEWLAVKRIKELNNMVKES</sequence>
<feature type="non-terminal residue" evidence="1">
    <location>
        <position position="51"/>
    </location>
</feature>